<dbReference type="InterPro" id="IPR050087">
    <property type="entry name" value="AON_synthase_class-II"/>
</dbReference>
<dbReference type="InterPro" id="IPR015421">
    <property type="entry name" value="PyrdxlP-dep_Trfase_major"/>
</dbReference>
<dbReference type="GO" id="GO:0008483">
    <property type="term" value="F:transaminase activity"/>
    <property type="evidence" value="ECO:0007669"/>
    <property type="project" value="UniProtKB-KW"/>
</dbReference>
<dbReference type="Pfam" id="PF13480">
    <property type="entry name" value="Acetyltransf_6"/>
    <property type="match status" value="1"/>
</dbReference>
<dbReference type="InterPro" id="IPR015424">
    <property type="entry name" value="PyrdxlP-dep_Trfase"/>
</dbReference>
<dbReference type="InterPro" id="IPR015422">
    <property type="entry name" value="PyrdxlP-dep_Trfase_small"/>
</dbReference>
<dbReference type="InterPro" id="IPR038740">
    <property type="entry name" value="BioF2-like_GNAT_dom"/>
</dbReference>
<dbReference type="RefSeq" id="WP_266051902.1">
    <property type="nucleotide sequence ID" value="NZ_JAPFQO010000004.1"/>
</dbReference>
<gene>
    <name evidence="4" type="ORF">OO017_07765</name>
</gene>
<keyword evidence="5" id="KW-1185">Reference proteome</keyword>
<evidence type="ECO:0000313" key="5">
    <source>
        <dbReference type="Proteomes" id="UP001207228"/>
    </source>
</evidence>
<protein>
    <submittedName>
        <fullName evidence="4">Bifunctional aminotransferase class I/II-fold pyridoxal phosphate-dependent enzyme/GNAT family N-acetyltransferase</fullName>
    </submittedName>
</protein>
<feature type="domain" description="BioF2-like acetyltransferase" evidence="3">
    <location>
        <begin position="635"/>
        <end position="777"/>
    </location>
</feature>
<reference evidence="4 5" key="1">
    <citation type="submission" date="2022-11" db="EMBL/GenBank/DDBJ databases">
        <title>The characterization of three novel Bacteroidetes species and genomic analysis of their roles in tidal elemental geochemical cycles.</title>
        <authorList>
            <person name="Ma K.-J."/>
        </authorList>
    </citation>
    <scope>NUCLEOTIDE SEQUENCE [LARGE SCALE GENOMIC DNA]</scope>
    <source>
        <strain evidence="4 5">M82</strain>
    </source>
</reference>
<organism evidence="4 5">
    <name type="scientific">Pontibacter anaerobius</name>
    <dbReference type="NCBI Taxonomy" id="2993940"/>
    <lineage>
        <taxon>Bacteria</taxon>
        <taxon>Pseudomonadati</taxon>
        <taxon>Bacteroidota</taxon>
        <taxon>Cytophagia</taxon>
        <taxon>Cytophagales</taxon>
        <taxon>Hymenobacteraceae</taxon>
        <taxon>Pontibacter</taxon>
    </lineage>
</organism>
<name>A0ABT3RDK7_9BACT</name>
<dbReference type="PANTHER" id="PTHR13693">
    <property type="entry name" value="CLASS II AMINOTRANSFERASE/8-AMINO-7-OXONONANOATE SYNTHASE"/>
    <property type="match status" value="1"/>
</dbReference>
<evidence type="ECO:0000259" key="3">
    <source>
        <dbReference type="Pfam" id="PF13480"/>
    </source>
</evidence>
<dbReference type="Gene3D" id="3.90.1150.10">
    <property type="entry name" value="Aspartate Aminotransferase, domain 1"/>
    <property type="match status" value="1"/>
</dbReference>
<comment type="cofactor">
    <cofactor evidence="1">
        <name>pyridoxal 5'-phosphate</name>
        <dbReference type="ChEBI" id="CHEBI:597326"/>
    </cofactor>
</comment>
<keyword evidence="2" id="KW-0808">Transferase</keyword>
<accession>A0ABT3RDK7</accession>
<evidence type="ECO:0000256" key="2">
    <source>
        <dbReference type="ARBA" id="ARBA00022679"/>
    </source>
</evidence>
<sequence length="812" mass="92407">MAKIRHNNILDTVDSVLAVSKKKGIIHLHAEDEALSGQHLTLNGRKVLHFGTCGYLGLEHHPEVKRGAIQAIERFGTQFPMSRTYVSNPLYSELESLVRQLYQVPAVISKNCTLAHLTTIPSIIRQSDLVILDHQVHASVQEAVKKLLSQGVTVEMIRHNNLEMLEDRIKKQRSKFGRIWYMADSVYSMYGDFAPIKDMIALAEKYEQLYLYVDDAHGMSWAGRNGTGYAMSQMPDGLYRKMILTANLGKAFGACGGLSLFPNEEWYNKVNNFGGPLTFSVQIEPATLGAAIASAKIHLSEDIYTYQEELQKKIAYFNTLLRQTDLPLVHECESPIFFIGTGTMDMGNHLVQALLNDGIYVNLATFPAVPAKNIGVRITISLSNSYEDIEELVNKLNTHFKEALAATNQTQDNIRKAFKMPALSQVPANSALVVGHTLSVKRFTTIRELDAAPWNKYLGHRGMFDWDGLFFLEEAFSGNAEKENNWGFRYYVVEDALGKPVLMTFAVVSLLKEDMFSQPSISKAIEREREANPYYLTSTGMVLGSLFTEGNHLYLDRESPYWREALKALMSELYKDQEKGKATSILLRDLDANDPEMDEFMVGQDFVKLDLPESCVVENLGWTDEEGFRKRLSKKGRENYVQMIKRYEPYYDVQVKSRLSEDELQHAIRLFKYVKSNNFAINNFLFPEKLFRLLNESEAWEFVVLYIKEEYSINRKAVSVGFCHKNAAGVYSFMLIGMDYDYLLEYKVYRQTLYQVIKRANSLGVKKVNMGISATMEKKKIGATPYAKVGYYQAKDNFVMEMIGATFVIEKD</sequence>
<dbReference type="PANTHER" id="PTHR13693:SF3">
    <property type="entry name" value="LD36009P"/>
    <property type="match status" value="1"/>
</dbReference>
<comment type="caution">
    <text evidence="4">The sequence shown here is derived from an EMBL/GenBank/DDBJ whole genome shotgun (WGS) entry which is preliminary data.</text>
</comment>
<dbReference type="InterPro" id="IPR016181">
    <property type="entry name" value="Acyl_CoA_acyltransferase"/>
</dbReference>
<proteinExistence type="predicted"/>
<dbReference type="SUPFAM" id="SSF55729">
    <property type="entry name" value="Acyl-CoA N-acyltransferases (Nat)"/>
    <property type="match status" value="1"/>
</dbReference>
<keyword evidence="4" id="KW-0032">Aminotransferase</keyword>
<evidence type="ECO:0000313" key="4">
    <source>
        <dbReference type="EMBL" id="MCX2739835.1"/>
    </source>
</evidence>
<dbReference type="Proteomes" id="UP001207228">
    <property type="component" value="Unassembled WGS sequence"/>
</dbReference>
<dbReference type="EMBL" id="JAPFQO010000004">
    <property type="protein sequence ID" value="MCX2739835.1"/>
    <property type="molecule type" value="Genomic_DNA"/>
</dbReference>
<evidence type="ECO:0000256" key="1">
    <source>
        <dbReference type="ARBA" id="ARBA00001933"/>
    </source>
</evidence>
<dbReference type="Gene3D" id="3.40.640.10">
    <property type="entry name" value="Type I PLP-dependent aspartate aminotransferase-like (Major domain)"/>
    <property type="match status" value="1"/>
</dbReference>
<dbReference type="SUPFAM" id="SSF53383">
    <property type="entry name" value="PLP-dependent transferases"/>
    <property type="match status" value="1"/>
</dbReference>